<sequence>MSRPTRSKFVIRPGKSNRGARFIQFSRTAKSPFQKLQSFYGIELERLNIQLNTGITQDQLDPH</sequence>
<organism evidence="1 2">
    <name type="scientific">Aureitalea marina</name>
    <dbReference type="NCBI Taxonomy" id="930804"/>
    <lineage>
        <taxon>Bacteria</taxon>
        <taxon>Pseudomonadati</taxon>
        <taxon>Bacteroidota</taxon>
        <taxon>Flavobacteriia</taxon>
        <taxon>Flavobacteriales</taxon>
        <taxon>Flavobacteriaceae</taxon>
        <taxon>Aureitalea</taxon>
    </lineage>
</organism>
<dbReference type="Proteomes" id="UP000239800">
    <property type="component" value="Unassembled WGS sequence"/>
</dbReference>
<reference evidence="1 2" key="1">
    <citation type="submission" date="2016-11" db="EMBL/GenBank/DDBJ databases">
        <title>Trade-off between light-utilization and light-protection in marine flavobacteria.</title>
        <authorList>
            <person name="Kumagai Y."/>
        </authorList>
    </citation>
    <scope>NUCLEOTIDE SEQUENCE [LARGE SCALE GENOMIC DNA]</scope>
    <source>
        <strain evidence="1 2">NBRC 107741</strain>
    </source>
</reference>
<gene>
    <name evidence="1" type="ORF">BST85_00475</name>
</gene>
<comment type="caution">
    <text evidence="1">The sequence shown here is derived from an EMBL/GenBank/DDBJ whole genome shotgun (WGS) entry which is preliminary data.</text>
</comment>
<protein>
    <submittedName>
        <fullName evidence="1">Uncharacterized protein</fullName>
    </submittedName>
</protein>
<evidence type="ECO:0000313" key="2">
    <source>
        <dbReference type="Proteomes" id="UP000239800"/>
    </source>
</evidence>
<accession>A0A2S7KLR2</accession>
<dbReference type="AlphaFoldDB" id="A0A2S7KLR2"/>
<evidence type="ECO:0000313" key="1">
    <source>
        <dbReference type="EMBL" id="PQB03538.1"/>
    </source>
</evidence>
<keyword evidence="2" id="KW-1185">Reference proteome</keyword>
<proteinExistence type="predicted"/>
<dbReference type="EMBL" id="MQUB01000001">
    <property type="protein sequence ID" value="PQB03538.1"/>
    <property type="molecule type" value="Genomic_DNA"/>
</dbReference>
<name>A0A2S7KLR2_9FLAO</name>